<dbReference type="STRING" id="97972.A0A2V1DLY2"/>
<dbReference type="PANTHER" id="PTHR33112:SF10">
    <property type="entry name" value="TOL"/>
    <property type="match status" value="1"/>
</dbReference>
<organism evidence="2 3">
    <name type="scientific">Periconia macrospinosa</name>
    <dbReference type="NCBI Taxonomy" id="97972"/>
    <lineage>
        <taxon>Eukaryota</taxon>
        <taxon>Fungi</taxon>
        <taxon>Dikarya</taxon>
        <taxon>Ascomycota</taxon>
        <taxon>Pezizomycotina</taxon>
        <taxon>Dothideomycetes</taxon>
        <taxon>Pleosporomycetidae</taxon>
        <taxon>Pleosporales</taxon>
        <taxon>Massarineae</taxon>
        <taxon>Periconiaceae</taxon>
        <taxon>Periconia</taxon>
    </lineage>
</organism>
<evidence type="ECO:0000259" key="1">
    <source>
        <dbReference type="Pfam" id="PF06985"/>
    </source>
</evidence>
<feature type="domain" description="Heterokaryon incompatibility" evidence="1">
    <location>
        <begin position="58"/>
        <end position="214"/>
    </location>
</feature>
<evidence type="ECO:0000313" key="3">
    <source>
        <dbReference type="Proteomes" id="UP000244855"/>
    </source>
</evidence>
<dbReference type="OrthoDB" id="5362512at2759"/>
<protein>
    <submittedName>
        <fullName evidence="2">HET-domain-containing protein</fullName>
    </submittedName>
</protein>
<accession>A0A2V1DLY2</accession>
<sequence>MGLIHYWIKTCDMNHESCKRPQVKDDPNWRPTRLIYVGENDSQVRLVAGNEIAGDLKYATLSHCWGKLSDRLVLIESQVDKWKEKMPTLGEWATFTEAIEITRRLGLLYVWIDSLCIIQDSVRDWQQEYPRMCNVYKRSYCNIAATSATDDTMGCFWERDIGIDLPLRIHFGASAETANAENTLSGGYDLCKTQTWIHDVRYSPLNARGWVLQERMISPRILNFTDAQLYWECDEMQASESYPYGFPNEAYAGVQFKSSNPFGLDLQETTRSFEQAFDVWASAVQAYTVGSHWNTDGWARNLTNGSDKLVAISAITRELQSFFDCRYIAGHWERDLLRQLDWSGANYSERSDTYRAPSWSWASVDAPM</sequence>
<keyword evidence="3" id="KW-1185">Reference proteome</keyword>
<dbReference type="PANTHER" id="PTHR33112">
    <property type="entry name" value="DOMAIN PROTEIN, PUTATIVE-RELATED"/>
    <property type="match status" value="1"/>
</dbReference>
<dbReference type="Pfam" id="PF06985">
    <property type="entry name" value="HET"/>
    <property type="match status" value="1"/>
</dbReference>
<dbReference type="Proteomes" id="UP000244855">
    <property type="component" value="Unassembled WGS sequence"/>
</dbReference>
<dbReference type="EMBL" id="KZ805397">
    <property type="protein sequence ID" value="PVH99186.1"/>
    <property type="molecule type" value="Genomic_DNA"/>
</dbReference>
<evidence type="ECO:0000313" key="2">
    <source>
        <dbReference type="EMBL" id="PVH99186.1"/>
    </source>
</evidence>
<dbReference type="AlphaFoldDB" id="A0A2V1DLY2"/>
<gene>
    <name evidence="2" type="ORF">DM02DRAFT_529599</name>
</gene>
<dbReference type="InterPro" id="IPR010730">
    <property type="entry name" value="HET"/>
</dbReference>
<feature type="non-terminal residue" evidence="2">
    <location>
        <position position="368"/>
    </location>
</feature>
<name>A0A2V1DLY2_9PLEO</name>
<reference evidence="2 3" key="1">
    <citation type="journal article" date="2018" name="Sci. Rep.">
        <title>Comparative genomics provides insights into the lifestyle and reveals functional heterogeneity of dark septate endophytic fungi.</title>
        <authorList>
            <person name="Knapp D.G."/>
            <person name="Nemeth J.B."/>
            <person name="Barry K."/>
            <person name="Hainaut M."/>
            <person name="Henrissat B."/>
            <person name="Johnson J."/>
            <person name="Kuo A."/>
            <person name="Lim J.H.P."/>
            <person name="Lipzen A."/>
            <person name="Nolan M."/>
            <person name="Ohm R.A."/>
            <person name="Tamas L."/>
            <person name="Grigoriev I.V."/>
            <person name="Spatafora J.W."/>
            <person name="Nagy L.G."/>
            <person name="Kovacs G.M."/>
        </authorList>
    </citation>
    <scope>NUCLEOTIDE SEQUENCE [LARGE SCALE GENOMIC DNA]</scope>
    <source>
        <strain evidence="2 3">DSE2036</strain>
    </source>
</reference>
<proteinExistence type="predicted"/>